<evidence type="ECO:0000313" key="2">
    <source>
        <dbReference type="Proteomes" id="UP000241474"/>
    </source>
</evidence>
<organism evidence="1 2">
    <name type="scientific">Acanthamoeba polyphaga mimivirus</name>
    <name type="common">APMV</name>
    <dbReference type="NCBI Taxonomy" id="212035"/>
    <lineage>
        <taxon>Viruses</taxon>
        <taxon>Varidnaviria</taxon>
        <taxon>Bamfordvirae</taxon>
        <taxon>Nucleocytoviricota</taxon>
        <taxon>Megaviricetes</taxon>
        <taxon>Imitervirales</taxon>
        <taxon>Mimiviridae</taxon>
        <taxon>Megamimivirinae</taxon>
        <taxon>Mimivirus</taxon>
        <taxon>Mimivirus bradfordmassiliense</taxon>
    </lineage>
</organism>
<evidence type="ECO:0000313" key="1">
    <source>
        <dbReference type="EMBL" id="AKI78816.1"/>
    </source>
</evidence>
<dbReference type="Proteomes" id="UP000241474">
    <property type="component" value="Segment"/>
</dbReference>
<name>A0A0G2Y6S1_MIMIV</name>
<proteinExistence type="predicted"/>
<dbReference type="EMBL" id="KM982401">
    <property type="protein sequence ID" value="AKI78816.1"/>
    <property type="molecule type" value="Genomic_DNA"/>
</dbReference>
<reference evidence="1 2" key="1">
    <citation type="submission" date="2014-10" db="EMBL/GenBank/DDBJ databases">
        <title>Pan-genome analysis of Brazilian lineage A amoebal mimiviruses.</title>
        <authorList>
            <person name="Assis F.L."/>
            <person name="Abrahao J.S."/>
            <person name="Kroon E.G."/>
            <person name="Dornas F.P."/>
            <person name="Andrade K.R."/>
            <person name="Borato P.V.M."/>
            <person name="Pilotto M.R."/>
            <person name="Benamar S."/>
            <person name="LaScola B."/>
            <person name="Colson P."/>
        </authorList>
    </citation>
    <scope>NUCLEOTIDE SEQUENCE [LARGE SCALE GENOMIC DNA]</scope>
    <source>
        <strain evidence="1 2">Oyster</strain>
    </source>
</reference>
<sequence length="149" mass="17308">MTHNFGNLDPGFENPINDGFVVSVEYDGFDVDLPVGYLSTGNWQYQSWAAPEWSKKDLEQQRNFLDPKNLDESIEKNLREKWSNRLVLEGKFSIHTEECEGINNFMPKKQQTQSGGSSGNSGINYHAKYLKYKKKYLDLKSKKYHSQIY</sequence>
<protein>
    <submittedName>
        <fullName evidence="1">Uncharacterized protein</fullName>
    </submittedName>
</protein>
<accession>A0A0G2Y6S1</accession>
<organismHost>
    <name type="scientific">Acanthamoeba polyphaga</name>
    <name type="common">Amoeba</name>
    <dbReference type="NCBI Taxonomy" id="5757"/>
</organismHost>